<accession>A0ABV7CTF6</accession>
<evidence type="ECO:0000259" key="2">
    <source>
        <dbReference type="Pfam" id="PF04892"/>
    </source>
</evidence>
<keyword evidence="1" id="KW-0812">Transmembrane</keyword>
<organism evidence="3 4">
    <name type="scientific">Virgibacillus xinjiangensis</name>
    <dbReference type="NCBI Taxonomy" id="393090"/>
    <lineage>
        <taxon>Bacteria</taxon>
        <taxon>Bacillati</taxon>
        <taxon>Bacillota</taxon>
        <taxon>Bacilli</taxon>
        <taxon>Bacillales</taxon>
        <taxon>Bacillaceae</taxon>
        <taxon>Virgibacillus</taxon>
    </lineage>
</organism>
<keyword evidence="4" id="KW-1185">Reference proteome</keyword>
<dbReference type="Proteomes" id="UP001595279">
    <property type="component" value="Unassembled WGS sequence"/>
</dbReference>
<evidence type="ECO:0000313" key="3">
    <source>
        <dbReference type="EMBL" id="MFC3039665.1"/>
    </source>
</evidence>
<comment type="caution">
    <text evidence="3">The sequence shown here is derived from an EMBL/GenBank/DDBJ whole genome shotgun (WGS) entry which is preliminary data.</text>
</comment>
<dbReference type="EMBL" id="JBHRSA010000020">
    <property type="protein sequence ID" value="MFC3039665.1"/>
    <property type="molecule type" value="Genomic_DNA"/>
</dbReference>
<dbReference type="InterPro" id="IPR006976">
    <property type="entry name" value="VanZ-like"/>
</dbReference>
<feature type="transmembrane region" description="Helical" evidence="1">
    <location>
        <begin position="15"/>
        <end position="34"/>
    </location>
</feature>
<dbReference type="Pfam" id="PF04892">
    <property type="entry name" value="VanZ"/>
    <property type="match status" value="1"/>
</dbReference>
<evidence type="ECO:0000256" key="1">
    <source>
        <dbReference type="SAM" id="Phobius"/>
    </source>
</evidence>
<keyword evidence="1" id="KW-0472">Membrane</keyword>
<keyword evidence="1" id="KW-1133">Transmembrane helix</keyword>
<proteinExistence type="predicted"/>
<protein>
    <submittedName>
        <fullName evidence="3">VanZ family protein</fullName>
    </submittedName>
</protein>
<feature type="transmembrane region" description="Helical" evidence="1">
    <location>
        <begin position="77"/>
        <end position="99"/>
    </location>
</feature>
<evidence type="ECO:0000313" key="4">
    <source>
        <dbReference type="Proteomes" id="UP001595279"/>
    </source>
</evidence>
<reference evidence="4" key="1">
    <citation type="journal article" date="2019" name="Int. J. Syst. Evol. Microbiol.">
        <title>The Global Catalogue of Microorganisms (GCM) 10K type strain sequencing project: providing services to taxonomists for standard genome sequencing and annotation.</title>
        <authorList>
            <consortium name="The Broad Institute Genomics Platform"/>
            <consortium name="The Broad Institute Genome Sequencing Center for Infectious Disease"/>
            <person name="Wu L."/>
            <person name="Ma J."/>
        </authorList>
    </citation>
    <scope>NUCLEOTIDE SEQUENCE [LARGE SCALE GENOMIC DNA]</scope>
    <source>
        <strain evidence="4">KCTC 13128</strain>
    </source>
</reference>
<dbReference type="RefSeq" id="WP_390269553.1">
    <property type="nucleotide sequence ID" value="NZ_JBHRSA010000020.1"/>
</dbReference>
<sequence>MCLLKVLFVNLKLKWFAIFLFLVYIGIVLFTNFVSDNTTFMLERHIGDPYTRASHNIVPFTTLNTYLFNFHNYNFDIWFYNTFGNILLFLPIGILLPILSNKLTKFFLMYLASKKCSKWQLKMYATCHSAY</sequence>
<gene>
    <name evidence="3" type="ORF">ACFOGI_05320</name>
</gene>
<name>A0ABV7CTF6_9BACI</name>
<feature type="domain" description="VanZ-like" evidence="2">
    <location>
        <begin position="18"/>
        <end position="107"/>
    </location>
</feature>